<dbReference type="PROSITE" id="PS00198">
    <property type="entry name" value="4FE4S_FER_1"/>
    <property type="match status" value="2"/>
</dbReference>
<keyword evidence="1" id="KW-0479">Metal-binding</keyword>
<keyword evidence="2" id="KW-0408">Iron</keyword>
<dbReference type="PROSITE" id="PS51379">
    <property type="entry name" value="4FE4S_FER_2"/>
    <property type="match status" value="2"/>
</dbReference>
<evidence type="ECO:0000256" key="2">
    <source>
        <dbReference type="ARBA" id="ARBA00023004"/>
    </source>
</evidence>
<proteinExistence type="predicted"/>
<dbReference type="InterPro" id="IPR017900">
    <property type="entry name" value="4Fe4S_Fe_S_CS"/>
</dbReference>
<evidence type="ECO:0000259" key="4">
    <source>
        <dbReference type="PROSITE" id="PS51379"/>
    </source>
</evidence>
<dbReference type="PANTHER" id="PTHR40447">
    <property type="entry name" value="ANAEROBIC SULFITE REDUCTASE SUBUNIT A"/>
    <property type="match status" value="1"/>
</dbReference>
<dbReference type="GO" id="GO:0046872">
    <property type="term" value="F:metal ion binding"/>
    <property type="evidence" value="ECO:0007669"/>
    <property type="project" value="UniProtKB-KW"/>
</dbReference>
<dbReference type="Pfam" id="PF17179">
    <property type="entry name" value="Fer4_22"/>
    <property type="match status" value="1"/>
</dbReference>
<accession>A0A7C4EI25</accession>
<evidence type="ECO:0000256" key="3">
    <source>
        <dbReference type="ARBA" id="ARBA00023014"/>
    </source>
</evidence>
<gene>
    <name evidence="5" type="ORF">ENR59_06585</name>
</gene>
<evidence type="ECO:0000313" key="5">
    <source>
        <dbReference type="EMBL" id="HGG92604.1"/>
    </source>
</evidence>
<sequence>MSATFLAETQLNDWLGALSAAHAVLVPVREGDSSVFRPYAPGVTPYLARQADAPPKGAVFPACESLVAFRYAKNPDNPDNTTLEVRETIDAKPTVVLGGRPCDARGFTVFDRVYVTQAVRDANYAARRENTLFVTQVCTRPDNTCFCHCVGSSPSDPAGSDVLLTPVDGGWVVEAVSERGQALMAAAPLPEAAQAAQAVAVGVRDAALAALGPAWSAEEAPAKLIEKFDDAAFWEKVSAKCISCGACTYLCPTCYCFTITDERTGMHGERLRSWDTCMSYQFTLEASGHNPRPTKAHRLKNRVGHKFSYYPQIHAGNIACCGCGRCIRLCPVSVDIREIVRLAVETPTTVPGKP</sequence>
<dbReference type="GO" id="GO:0051536">
    <property type="term" value="F:iron-sulfur cluster binding"/>
    <property type="evidence" value="ECO:0007669"/>
    <property type="project" value="UniProtKB-KW"/>
</dbReference>
<protein>
    <submittedName>
        <fullName evidence="5">Hydrogenase</fullName>
    </submittedName>
</protein>
<dbReference type="InterPro" id="IPR017896">
    <property type="entry name" value="4Fe4S_Fe-S-bd"/>
</dbReference>
<keyword evidence="3" id="KW-0411">Iron-sulfur</keyword>
<feature type="domain" description="4Fe-4S ferredoxin-type" evidence="4">
    <location>
        <begin position="309"/>
        <end position="339"/>
    </location>
</feature>
<feature type="domain" description="4Fe-4S ferredoxin-type" evidence="4">
    <location>
        <begin position="230"/>
        <end position="262"/>
    </location>
</feature>
<organism evidence="5">
    <name type="scientific">Fundidesulfovibrio putealis</name>
    <dbReference type="NCBI Taxonomy" id="270496"/>
    <lineage>
        <taxon>Bacteria</taxon>
        <taxon>Pseudomonadati</taxon>
        <taxon>Thermodesulfobacteriota</taxon>
        <taxon>Desulfovibrionia</taxon>
        <taxon>Desulfovibrionales</taxon>
        <taxon>Desulfovibrionaceae</taxon>
        <taxon>Fundidesulfovibrio</taxon>
    </lineage>
</organism>
<evidence type="ECO:0000256" key="1">
    <source>
        <dbReference type="ARBA" id="ARBA00022723"/>
    </source>
</evidence>
<reference evidence="5" key="1">
    <citation type="journal article" date="2020" name="mSystems">
        <title>Genome- and Community-Level Interaction Insights into Carbon Utilization and Element Cycling Functions of Hydrothermarchaeota in Hydrothermal Sediment.</title>
        <authorList>
            <person name="Zhou Z."/>
            <person name="Liu Y."/>
            <person name="Xu W."/>
            <person name="Pan J."/>
            <person name="Luo Z.H."/>
            <person name="Li M."/>
        </authorList>
    </citation>
    <scope>NUCLEOTIDE SEQUENCE [LARGE SCALE GENOMIC DNA]</scope>
    <source>
        <strain evidence="5">SpSt-413</strain>
    </source>
</reference>
<name>A0A7C4EI25_9BACT</name>
<dbReference type="PANTHER" id="PTHR40447:SF1">
    <property type="entry name" value="ANAEROBIC SULFITE REDUCTASE SUBUNIT A"/>
    <property type="match status" value="1"/>
</dbReference>
<comment type="caution">
    <text evidence="5">The sequence shown here is derived from an EMBL/GenBank/DDBJ whole genome shotgun (WGS) entry which is preliminary data.</text>
</comment>
<dbReference type="EMBL" id="DSRP01000456">
    <property type="protein sequence ID" value="HGG92604.1"/>
    <property type="molecule type" value="Genomic_DNA"/>
</dbReference>
<dbReference type="AlphaFoldDB" id="A0A7C4EI25"/>
<dbReference type="SUPFAM" id="SSF46548">
    <property type="entry name" value="alpha-helical ferredoxin"/>
    <property type="match status" value="1"/>
</dbReference>